<proteinExistence type="predicted"/>
<accession>H5TF44</accession>
<dbReference type="EMBL" id="BAET01000033">
    <property type="protein sequence ID" value="GAB56971.1"/>
    <property type="molecule type" value="Genomic_DNA"/>
</dbReference>
<evidence type="ECO:0000259" key="2">
    <source>
        <dbReference type="Pfam" id="PF10111"/>
    </source>
</evidence>
<evidence type="ECO:0008006" key="5">
    <source>
        <dbReference type="Google" id="ProtNLM"/>
    </source>
</evidence>
<dbReference type="InterPro" id="IPR050834">
    <property type="entry name" value="Glycosyltransf_2"/>
</dbReference>
<dbReference type="InterPro" id="IPR019290">
    <property type="entry name" value="GlycosylTrfase-like_prok"/>
</dbReference>
<evidence type="ECO:0000313" key="3">
    <source>
        <dbReference type="EMBL" id="GAB56971.1"/>
    </source>
</evidence>
<gene>
    <name evidence="3" type="ORF">GPUN_2857</name>
</gene>
<evidence type="ECO:0000313" key="4">
    <source>
        <dbReference type="Proteomes" id="UP000053586"/>
    </source>
</evidence>
<dbReference type="OrthoDB" id="396512at2"/>
<keyword evidence="4" id="KW-1185">Reference proteome</keyword>
<organism evidence="3 4">
    <name type="scientific">Glaciecola punicea ACAM 611</name>
    <dbReference type="NCBI Taxonomy" id="1121923"/>
    <lineage>
        <taxon>Bacteria</taxon>
        <taxon>Pseudomonadati</taxon>
        <taxon>Pseudomonadota</taxon>
        <taxon>Gammaproteobacteria</taxon>
        <taxon>Alteromonadales</taxon>
        <taxon>Alteromonadaceae</taxon>
        <taxon>Glaciecola</taxon>
    </lineage>
</organism>
<dbReference type="CDD" id="cd00761">
    <property type="entry name" value="Glyco_tranf_GTA_type"/>
    <property type="match status" value="1"/>
</dbReference>
<dbReference type="STRING" id="56804.BAE46_03080"/>
<comment type="caution">
    <text evidence="3">The sequence shown here is derived from an EMBL/GenBank/DDBJ whole genome shotgun (WGS) entry which is preliminary data.</text>
</comment>
<dbReference type="Gene3D" id="3.90.550.10">
    <property type="entry name" value="Spore Coat Polysaccharide Biosynthesis Protein SpsA, Chain A"/>
    <property type="match status" value="1"/>
</dbReference>
<feature type="domain" description="Glycosyltransferase 2-like prokaryotic type" evidence="2">
    <location>
        <begin position="160"/>
        <end position="202"/>
    </location>
</feature>
<dbReference type="Pfam" id="PF10111">
    <property type="entry name" value="Glyco_tranf_2_2"/>
    <property type="match status" value="1"/>
</dbReference>
<feature type="domain" description="Glycosyltransferase 2-like" evidence="1">
    <location>
        <begin position="22"/>
        <end position="156"/>
    </location>
</feature>
<dbReference type="RefSeq" id="WP_006007673.1">
    <property type="nucleotide sequence ID" value="NZ_BAET01000033.1"/>
</dbReference>
<dbReference type="InterPro" id="IPR001173">
    <property type="entry name" value="Glyco_trans_2-like"/>
</dbReference>
<dbReference type="Proteomes" id="UP000053586">
    <property type="component" value="Unassembled WGS sequence"/>
</dbReference>
<dbReference type="InterPro" id="IPR029044">
    <property type="entry name" value="Nucleotide-diphossugar_trans"/>
</dbReference>
<dbReference type="SUPFAM" id="SSF53448">
    <property type="entry name" value="Nucleotide-diphospho-sugar transferases"/>
    <property type="match status" value="1"/>
</dbReference>
<reference evidence="3 4" key="2">
    <citation type="journal article" date="2017" name="Antonie Van Leeuwenhoek">
        <title>Rhizobium rhizosphaerae sp. nov., a novel species isolated from rice rhizosphere.</title>
        <authorList>
            <person name="Zhao J.J."/>
            <person name="Zhang J."/>
            <person name="Zhang R.J."/>
            <person name="Zhang C.W."/>
            <person name="Yin H.Q."/>
            <person name="Zhang X.X."/>
        </authorList>
    </citation>
    <scope>NUCLEOTIDE SEQUENCE [LARGE SCALE GENOMIC DNA]</scope>
    <source>
        <strain evidence="3 4">ACAM 611</strain>
    </source>
</reference>
<dbReference type="AlphaFoldDB" id="H5TF44"/>
<dbReference type="Pfam" id="PF00535">
    <property type="entry name" value="Glycos_transf_2"/>
    <property type="match status" value="1"/>
</dbReference>
<dbReference type="PANTHER" id="PTHR43685">
    <property type="entry name" value="GLYCOSYLTRANSFERASE"/>
    <property type="match status" value="1"/>
</dbReference>
<protein>
    <recommendedName>
        <fullName evidence="5">Glycosyltransferase 2-like domain-containing protein</fullName>
    </recommendedName>
</protein>
<sequence>MIKDASLTVENGHHKSNKPLISVYMPTRNRARLIDKAIYSVLNQAWKNLELIIVNDCSTDNTRETLEKWQKQDPRIKVLHNTKLMGACASRNIAIKASHGKFITGIDDDDEFVGERLCALFAAYDERYSFICAGYLWFDDKKDRKVLCKDEIVSLEQQLSYNKVSNQIFIERHRILAIGGFDENFVSLQDYDCFTRLIHRFGPAYRLGIPLMRIYAFKTEDRISNSQKYWMGFQQFMDKHGKLMSPMQCRNISVMMAIQKNEKITLLDILSTYKAGRVPRKVKHYLTCILGEMQWLKS</sequence>
<reference evidence="3 4" key="1">
    <citation type="journal article" date="2012" name="J. Bacteriol.">
        <title>Genome sequence of proteorhodopsin-containing sea ice bacterium Glaciecola punicea ACAM 611T.</title>
        <authorList>
            <person name="Qin Q.-L."/>
            <person name="Xie B.-B."/>
            <person name="Shu Y.-L."/>
            <person name="Rong J.-C."/>
            <person name="Zhao D.-L."/>
            <person name="Zhang X.-Y."/>
            <person name="Chen X.-L."/>
            <person name="Zhou B.-C."/>
            <person name="Zhanga Y.-Z."/>
        </authorList>
    </citation>
    <scope>NUCLEOTIDE SEQUENCE [LARGE SCALE GENOMIC DNA]</scope>
    <source>
        <strain evidence="3 4">ACAM 611</strain>
    </source>
</reference>
<dbReference type="PANTHER" id="PTHR43685:SF2">
    <property type="entry name" value="GLYCOSYLTRANSFERASE 2-LIKE DOMAIN-CONTAINING PROTEIN"/>
    <property type="match status" value="1"/>
</dbReference>
<name>H5TF44_9ALTE</name>
<evidence type="ECO:0000259" key="1">
    <source>
        <dbReference type="Pfam" id="PF00535"/>
    </source>
</evidence>
<dbReference type="eggNOG" id="COG1215">
    <property type="taxonomic scope" value="Bacteria"/>
</dbReference>